<evidence type="ECO:0000256" key="2">
    <source>
        <dbReference type="ARBA" id="ARBA00022651"/>
    </source>
</evidence>
<evidence type="ECO:0000256" key="1">
    <source>
        <dbReference type="ARBA" id="ARBA00009865"/>
    </source>
</evidence>
<evidence type="ECO:0000256" key="9">
    <source>
        <dbReference type="PIRSR" id="PIRSR606710-2"/>
    </source>
</evidence>
<dbReference type="CDD" id="cd08991">
    <property type="entry name" value="GH43_HoAraf43-like"/>
    <property type="match status" value="1"/>
</dbReference>
<feature type="domain" description="LamG-like jellyroll fold" evidence="10">
    <location>
        <begin position="133"/>
        <end position="289"/>
    </location>
</feature>
<keyword evidence="4 11" id="KW-0378">Hydrolase</keyword>
<feature type="active site" description="Proton acceptor" evidence="8">
    <location>
        <position position="326"/>
    </location>
</feature>
<accession>A0A517YXM6</accession>
<evidence type="ECO:0000256" key="7">
    <source>
        <dbReference type="ARBA" id="ARBA00023295"/>
    </source>
</evidence>
<dbReference type="EMBL" id="CP036425">
    <property type="protein sequence ID" value="QDU34978.1"/>
    <property type="molecule type" value="Genomic_DNA"/>
</dbReference>
<dbReference type="Pfam" id="PF04616">
    <property type="entry name" value="Glyco_hydro_43"/>
    <property type="match status" value="1"/>
</dbReference>
<organism evidence="11 12">
    <name type="scientific">Poriferisphaera corsica</name>
    <dbReference type="NCBI Taxonomy" id="2528020"/>
    <lineage>
        <taxon>Bacteria</taxon>
        <taxon>Pseudomonadati</taxon>
        <taxon>Planctomycetota</taxon>
        <taxon>Phycisphaerae</taxon>
        <taxon>Phycisphaerales</taxon>
        <taxon>Phycisphaeraceae</taxon>
        <taxon>Poriferisphaera</taxon>
    </lineage>
</organism>
<dbReference type="InterPro" id="IPR052176">
    <property type="entry name" value="Glycosyl_Hydrlase_43_Enz"/>
</dbReference>
<gene>
    <name evidence="11" type="primary">abnA</name>
    <name evidence="11" type="ORF">KS4_30550</name>
</gene>
<dbReference type="GO" id="GO:0046558">
    <property type="term" value="F:arabinan endo-1,5-alpha-L-arabinosidase activity"/>
    <property type="evidence" value="ECO:0007669"/>
    <property type="project" value="UniProtKB-EC"/>
</dbReference>
<comment type="similarity">
    <text evidence="1">Belongs to the glycosyl hydrolase 43 family.</text>
</comment>
<dbReference type="SUPFAM" id="SSF49899">
    <property type="entry name" value="Concanavalin A-like lectins/glucanases"/>
    <property type="match status" value="1"/>
</dbReference>
<keyword evidence="5" id="KW-1015">Disulfide bond</keyword>
<evidence type="ECO:0000313" key="11">
    <source>
        <dbReference type="EMBL" id="QDU34978.1"/>
    </source>
</evidence>
<reference evidence="11 12" key="1">
    <citation type="submission" date="2019-02" db="EMBL/GenBank/DDBJ databases">
        <title>Deep-cultivation of Planctomycetes and their phenomic and genomic characterization uncovers novel biology.</title>
        <authorList>
            <person name="Wiegand S."/>
            <person name="Jogler M."/>
            <person name="Boedeker C."/>
            <person name="Pinto D."/>
            <person name="Vollmers J."/>
            <person name="Rivas-Marin E."/>
            <person name="Kohn T."/>
            <person name="Peeters S.H."/>
            <person name="Heuer A."/>
            <person name="Rast P."/>
            <person name="Oberbeckmann S."/>
            <person name="Bunk B."/>
            <person name="Jeske O."/>
            <person name="Meyerdierks A."/>
            <person name="Storesund J.E."/>
            <person name="Kallscheuer N."/>
            <person name="Luecker S."/>
            <person name="Lage O.M."/>
            <person name="Pohl T."/>
            <person name="Merkel B.J."/>
            <person name="Hornburger P."/>
            <person name="Mueller R.-W."/>
            <person name="Bruemmer F."/>
            <person name="Labrenz M."/>
            <person name="Spormann A.M."/>
            <person name="Op den Camp H."/>
            <person name="Overmann J."/>
            <person name="Amann R."/>
            <person name="Jetten M.S.M."/>
            <person name="Mascher T."/>
            <person name="Medema M.H."/>
            <person name="Devos D.P."/>
            <person name="Kaster A.-K."/>
            <person name="Ovreas L."/>
            <person name="Rohde M."/>
            <person name="Galperin M.Y."/>
            <person name="Jogler C."/>
        </authorList>
    </citation>
    <scope>NUCLEOTIDE SEQUENCE [LARGE SCALE GENOMIC DNA]</scope>
    <source>
        <strain evidence="11 12">KS4</strain>
    </source>
</reference>
<keyword evidence="12" id="KW-1185">Reference proteome</keyword>
<dbReference type="InterPro" id="IPR006558">
    <property type="entry name" value="LamG-like"/>
</dbReference>
<evidence type="ECO:0000256" key="8">
    <source>
        <dbReference type="PIRSR" id="PIRSR606710-1"/>
    </source>
</evidence>
<keyword evidence="6" id="KW-0119">Carbohydrate metabolism</keyword>
<dbReference type="Proteomes" id="UP000317369">
    <property type="component" value="Chromosome"/>
</dbReference>
<evidence type="ECO:0000256" key="3">
    <source>
        <dbReference type="ARBA" id="ARBA00022729"/>
    </source>
</evidence>
<dbReference type="Gene3D" id="2.115.10.20">
    <property type="entry name" value="Glycosyl hydrolase domain, family 43"/>
    <property type="match status" value="1"/>
</dbReference>
<evidence type="ECO:0000256" key="4">
    <source>
        <dbReference type="ARBA" id="ARBA00022801"/>
    </source>
</evidence>
<dbReference type="PANTHER" id="PTHR43772:SF2">
    <property type="entry name" value="PUTATIVE (AFU_ORTHOLOGUE AFUA_2G04480)-RELATED"/>
    <property type="match status" value="1"/>
</dbReference>
<dbReference type="InterPro" id="IPR006710">
    <property type="entry name" value="Glyco_hydro_43"/>
</dbReference>
<dbReference type="InterPro" id="IPR013320">
    <property type="entry name" value="ConA-like_dom_sf"/>
</dbReference>
<evidence type="ECO:0000259" key="10">
    <source>
        <dbReference type="SMART" id="SM00560"/>
    </source>
</evidence>
<feature type="site" description="Important for catalytic activity, responsible for pKa modulation of the active site Glu and correct orientation of both the proton donor and substrate" evidence="9">
    <location>
        <position position="442"/>
    </location>
</feature>
<dbReference type="SMART" id="SM00560">
    <property type="entry name" value="LamGL"/>
    <property type="match status" value="1"/>
</dbReference>
<keyword evidence="2" id="KW-0624">Polysaccharide degradation</keyword>
<evidence type="ECO:0000256" key="6">
    <source>
        <dbReference type="ARBA" id="ARBA00023277"/>
    </source>
</evidence>
<name>A0A517YXM6_9BACT</name>
<keyword evidence="7 11" id="KW-0326">Glycosidase</keyword>
<dbReference type="GO" id="GO:0045493">
    <property type="term" value="P:xylan catabolic process"/>
    <property type="evidence" value="ECO:0007669"/>
    <property type="project" value="UniProtKB-KW"/>
</dbReference>
<dbReference type="OrthoDB" id="9801455at2"/>
<proteinExistence type="inferred from homology"/>
<keyword evidence="3" id="KW-0732">Signal</keyword>
<sequence>MILSHEVNGLLMRKYFIAFVLSLSGVGIVQGKSTDTLAYWRFEDGKPLTNLNNEPNAQPATGQTVSDVTGNNNRLRTFNTDVRRYPPDTSPTFSQRVGAIKLQKNISNNQSMHFTGMQDLYTFGGPLEKTKLKAFTLEVAVRIQSIGVTNDEFQVIVGKDGQPVKKMGNAPLQLTIAGRTEEDTVKHAPAIQIFDREGNFHNAASQTPLPKDAWVWLAAVCDGETLKLFVDRGKGYRMEANVDGIKGGLIESKGGWTIGRGMFRLAPGQWVQQGWIDEVRITSRALNVREFVGYKRSKQERDLDESQAERMSSDIEIRELVKDIADPCMIKAGDTFYISGTGAPNGFDAYSSKDLKNWKKHTGIFKKTKDSWGTHWFWAPSIIPNGEKFDLFYTSKGPIPHSGGRESMRICRAVGDSPLGPFKEVSSAIKDPLINIGLATIDIEGFVDDDGRRYIYYVLDYLDVGKSRILVAELGDDGRVIGESSFCMEPDLPWEGGNWVEAPSVIKHDGWYIMFYSGNPFFSNKYAVGYAVSRSPRGPWVKPPGNRILGEEIGMPGPGHAGLLKHSDGLYYFPFHALIGENARRATFMVGLELKPTGNQYGYRPVFTDIPTP</sequence>
<dbReference type="AlphaFoldDB" id="A0A517YXM6"/>
<feature type="active site" description="Proton donor" evidence="8">
    <location>
        <position position="501"/>
    </location>
</feature>
<keyword evidence="2" id="KW-0858">Xylan degradation</keyword>
<dbReference type="KEGG" id="pcor:KS4_30550"/>
<dbReference type="InterPro" id="IPR023296">
    <property type="entry name" value="Glyco_hydro_beta-prop_sf"/>
</dbReference>
<evidence type="ECO:0000313" key="12">
    <source>
        <dbReference type="Proteomes" id="UP000317369"/>
    </source>
</evidence>
<dbReference type="Pfam" id="PF13385">
    <property type="entry name" value="Laminin_G_3"/>
    <property type="match status" value="1"/>
</dbReference>
<dbReference type="EC" id="3.2.1.99" evidence="11"/>
<evidence type="ECO:0000256" key="5">
    <source>
        <dbReference type="ARBA" id="ARBA00023157"/>
    </source>
</evidence>
<protein>
    <submittedName>
        <fullName evidence="11">Extracellular endo-alpha-(1-&gt;5)-L-arabinanase 1</fullName>
        <ecNumber evidence="11">3.2.1.99</ecNumber>
    </submittedName>
</protein>
<dbReference type="PANTHER" id="PTHR43772">
    <property type="entry name" value="ENDO-1,4-BETA-XYLANASE"/>
    <property type="match status" value="1"/>
</dbReference>
<dbReference type="Gene3D" id="2.60.120.200">
    <property type="match status" value="1"/>
</dbReference>
<dbReference type="SUPFAM" id="SSF75005">
    <property type="entry name" value="Arabinanase/levansucrase/invertase"/>
    <property type="match status" value="1"/>
</dbReference>